<dbReference type="EMBL" id="MJMH01000172">
    <property type="protein sequence ID" value="OLQ91653.1"/>
    <property type="molecule type" value="Genomic_DNA"/>
</dbReference>
<dbReference type="NCBIfam" id="NF033889">
    <property type="entry name" value="termin_lrg_T7"/>
    <property type="match status" value="1"/>
</dbReference>
<dbReference type="InterPro" id="IPR027417">
    <property type="entry name" value="P-loop_NTPase"/>
</dbReference>
<dbReference type="SUPFAM" id="SSF52540">
    <property type="entry name" value="P-loop containing nucleoside triphosphate hydrolases"/>
    <property type="match status" value="1"/>
</dbReference>
<dbReference type="Pfam" id="PF22530">
    <property type="entry name" value="Terminase-T7_RNaseH-like"/>
    <property type="match status" value="1"/>
</dbReference>
<dbReference type="RefSeq" id="WP_075715001.1">
    <property type="nucleotide sequence ID" value="NZ_AP019656.1"/>
</dbReference>
<reference evidence="2 3" key="1">
    <citation type="submission" date="2016-09" db="EMBL/GenBank/DDBJ databases">
        <title>Genomic Taxonomy of the Vibrionaceae.</title>
        <authorList>
            <person name="Gonzalez-Castillo A."/>
            <person name="Gomez-Gil B."/>
            <person name="Enciso-Ibarra K."/>
        </authorList>
    </citation>
    <scope>NUCLEOTIDE SEQUENCE [LARGE SCALE GENOMIC DNA]</scope>
    <source>
        <strain evidence="2 3">CAIM 1902</strain>
    </source>
</reference>
<sequence>MENNKLKKDFRYFVYGVWKHLNLPDPTPVQYDIAKHLQNAPKRGIITAFRGVGKSWITSAYVLWLLYRNKELKIMVVSASKDRADAFSQFTKRLINDIPWLEHLKPQKGQRDSLISFDVGGCKPDHSPSVRSLGITSQLTGSRADVIVADDVEVVNNSATQQGRDKLASLVQEFDAILKPLETSKIIYLGTPQTEMSLYNTLTERGYEMKIWCAQYPTEAQKASYGDRLAPFIRERQEALQAHSGTSTDPMRFSDADLLERKLSYGKAGFALQFMLDTSLSDADKYPLKLSDLIVHEIHPENAPETIYLAKDRKHRLNDMPSLGLAGDYYYRPYAVSEQMLPYQGRVMAIDPSGRGADETTYAIGYMLNGIIYCPEVGGLGGGYDENVMRTLAAKAKEHKVNQIIVEENFGDGMFTQLLKPWLNIIYPCNVEEVKHHTQKERRIIDTLEPVMMQHRLVFAPRVIENDYAMVKGENPDTKHVPLEKSQQYSLFHQMTRITYERGALAHDDRLDALAMMVSYWIDWMEINQHKQEQDRKLEEFINYEHAIFNALNITVPNERGGSWLDY</sequence>
<gene>
    <name evidence="2" type="ORF">BIY20_09630</name>
</gene>
<organism evidence="2 3">
    <name type="scientific">Vibrio panuliri</name>
    <dbReference type="NCBI Taxonomy" id="1381081"/>
    <lineage>
        <taxon>Bacteria</taxon>
        <taxon>Pseudomonadati</taxon>
        <taxon>Pseudomonadota</taxon>
        <taxon>Gammaproteobacteria</taxon>
        <taxon>Vibrionales</taxon>
        <taxon>Vibrionaceae</taxon>
        <taxon>Vibrio</taxon>
    </lineage>
</organism>
<dbReference type="InterPro" id="IPR044271">
    <property type="entry name" value="Terminase_large_su_gp19"/>
</dbReference>
<dbReference type="InterPro" id="IPR047987">
    <property type="entry name" value="Gp19-like_virus"/>
</dbReference>
<evidence type="ECO:0000313" key="3">
    <source>
        <dbReference type="Proteomes" id="UP000186039"/>
    </source>
</evidence>
<dbReference type="Proteomes" id="UP000186039">
    <property type="component" value="Unassembled WGS sequence"/>
</dbReference>
<feature type="domain" description="Terminase large subunit ribonuclease H-like" evidence="1">
    <location>
        <begin position="350"/>
        <end position="457"/>
    </location>
</feature>
<keyword evidence="3" id="KW-1185">Reference proteome</keyword>
<dbReference type="Gene3D" id="3.40.50.300">
    <property type="entry name" value="P-loop containing nucleotide triphosphate hydrolases"/>
    <property type="match status" value="1"/>
</dbReference>
<proteinExistence type="inferred from homology"/>
<name>A0ABX3FFT4_9VIBR</name>
<protein>
    <submittedName>
        <fullName evidence="2">DNA maturase B</fullName>
    </submittedName>
</protein>
<accession>A0ABX3FFT4</accession>
<dbReference type="InterPro" id="IPR054762">
    <property type="entry name" value="Gp19_RNaseH-like"/>
</dbReference>
<evidence type="ECO:0000259" key="1">
    <source>
        <dbReference type="Pfam" id="PF22530"/>
    </source>
</evidence>
<evidence type="ECO:0000313" key="2">
    <source>
        <dbReference type="EMBL" id="OLQ91653.1"/>
    </source>
</evidence>
<dbReference type="HAMAP" id="MF_04147">
    <property type="entry name" value="TERL_T7"/>
    <property type="match status" value="1"/>
</dbReference>
<dbReference type="Gene3D" id="3.30.420.240">
    <property type="match status" value="1"/>
</dbReference>
<comment type="caution">
    <text evidence="2">The sequence shown here is derived from an EMBL/GenBank/DDBJ whole genome shotgun (WGS) entry which is preliminary data.</text>
</comment>